<comment type="catalytic activity">
    <reaction evidence="7">
        <text>ATP + H2O + polyamine-[polyamine-binding protein]Side 1 = ADP + phosphate + polyamineSide 2 + [polyamine-binding protein]Side 1.</text>
        <dbReference type="EC" id="7.6.2.11"/>
    </reaction>
</comment>
<dbReference type="GO" id="GO:0005524">
    <property type="term" value="F:ATP binding"/>
    <property type="evidence" value="ECO:0007669"/>
    <property type="project" value="UniProtKB-KW"/>
</dbReference>
<keyword evidence="4 7" id="KW-0067">ATP-binding</keyword>
<dbReference type="Proteomes" id="UP000184207">
    <property type="component" value="Unassembled WGS sequence"/>
</dbReference>
<dbReference type="GO" id="GO:0043190">
    <property type="term" value="C:ATP-binding cassette (ABC) transporter complex"/>
    <property type="evidence" value="ECO:0007669"/>
    <property type="project" value="InterPro"/>
</dbReference>
<dbReference type="NCBIfam" id="TIGR01187">
    <property type="entry name" value="potA"/>
    <property type="match status" value="1"/>
</dbReference>
<dbReference type="FunFam" id="3.40.50.300:FF:000042">
    <property type="entry name" value="Maltose/maltodextrin ABC transporter, ATP-binding protein"/>
    <property type="match status" value="1"/>
</dbReference>
<dbReference type="InterPro" id="IPR003593">
    <property type="entry name" value="AAA+_ATPase"/>
</dbReference>
<name>A0A1M7SZA7_FERGO</name>
<evidence type="ECO:0000256" key="5">
    <source>
        <dbReference type="ARBA" id="ARBA00022967"/>
    </source>
</evidence>
<dbReference type="STRING" id="1121883.SAMN02745226_01383"/>
<comment type="subunit">
    <text evidence="7">The complex is composed of two ATP-binding proteins (PotA), two transmembrane proteins (PotB and PotC) and a solute-binding protein (PotD).</text>
</comment>
<accession>A0A1M7SZA7</accession>
<dbReference type="Pfam" id="PF08402">
    <property type="entry name" value="TOBE_2"/>
    <property type="match status" value="1"/>
</dbReference>
<dbReference type="InterPro" id="IPR008995">
    <property type="entry name" value="Mo/tungstate-bd_C_term_dom"/>
</dbReference>
<evidence type="ECO:0000256" key="2">
    <source>
        <dbReference type="ARBA" id="ARBA00022475"/>
    </source>
</evidence>
<dbReference type="InterPro" id="IPR027417">
    <property type="entry name" value="P-loop_NTPase"/>
</dbReference>
<dbReference type="SMART" id="SM00382">
    <property type="entry name" value="AAA"/>
    <property type="match status" value="1"/>
</dbReference>
<dbReference type="InterPro" id="IPR003439">
    <property type="entry name" value="ABC_transporter-like_ATP-bd"/>
</dbReference>
<keyword evidence="3 7" id="KW-0547">Nucleotide-binding</keyword>
<evidence type="ECO:0000256" key="3">
    <source>
        <dbReference type="ARBA" id="ARBA00022741"/>
    </source>
</evidence>
<dbReference type="Gene3D" id="2.40.50.100">
    <property type="match status" value="1"/>
</dbReference>
<protein>
    <recommendedName>
        <fullName evidence="7">Spermidine/putrescine import ATP-binding protein PotA</fullName>
        <ecNumber evidence="7">7.6.2.11</ecNumber>
    </recommendedName>
</protein>
<dbReference type="GO" id="GO:0016887">
    <property type="term" value="F:ATP hydrolysis activity"/>
    <property type="evidence" value="ECO:0007669"/>
    <property type="project" value="InterPro"/>
</dbReference>
<evidence type="ECO:0000313" key="10">
    <source>
        <dbReference type="Proteomes" id="UP000184207"/>
    </source>
</evidence>
<dbReference type="AlphaFoldDB" id="A0A1M7SZA7"/>
<proteinExistence type="inferred from homology"/>
<dbReference type="PANTHER" id="PTHR42781:SF4">
    <property type="entry name" value="SPERMIDINE_PUTRESCINE IMPORT ATP-BINDING PROTEIN POTA"/>
    <property type="match status" value="1"/>
</dbReference>
<reference evidence="10" key="1">
    <citation type="submission" date="2016-12" db="EMBL/GenBank/DDBJ databases">
        <authorList>
            <person name="Varghese N."/>
            <person name="Submissions S."/>
        </authorList>
    </citation>
    <scope>NUCLEOTIDE SEQUENCE [LARGE SCALE GENOMIC DNA]</scope>
    <source>
        <strain evidence="10">DSM 13020</strain>
    </source>
</reference>
<dbReference type="RefSeq" id="WP_072759779.1">
    <property type="nucleotide sequence ID" value="NZ_FRDJ01000007.1"/>
</dbReference>
<dbReference type="SUPFAM" id="SSF50331">
    <property type="entry name" value="MOP-like"/>
    <property type="match status" value="1"/>
</dbReference>
<dbReference type="OrthoDB" id="9802264at2"/>
<sequence>MSLELREVRKVFKNYGVETVTVENFNLTVEKGQFVTLLGPSGCGKTTTLRMIAGFEIPSSGKIILDGKDVTNEPPNKRNISMVFQSYALFPHMTVEENIAFGLRIKKMTSSEIKQKVKWIMDIVGLIGLERRRPEQLSGGQQQRVALARSLVMEPSVLLLDEPLSNLDAKLREAMRIEIRRIQKELNITAVYVTHDQIEAMSMSDLVVVMNNGKIMQVGNPFEIYARPRNEFVADFIGKVNLIDAFVEDDKDEKLELRCDIFYNKFFSISKMFQAKKGQKVKIVIRPEAFRLSPQGIDNSNCIKGKVLSSIFVGAAVECEIQVSNSVIKSVISNPIENAIPDIDSEIKLYFSNESLWIISSEK</sequence>
<comment type="function">
    <text evidence="7">Part of the ABC transporter complex PotABCD involved in spermidine/putrescine import. Responsible for energy coupling to the transport system.</text>
</comment>
<evidence type="ECO:0000256" key="4">
    <source>
        <dbReference type="ARBA" id="ARBA00022840"/>
    </source>
</evidence>
<keyword evidence="1 7" id="KW-0813">Transport</keyword>
<keyword evidence="10" id="KW-1185">Reference proteome</keyword>
<keyword evidence="6 7" id="KW-0472">Membrane</keyword>
<feature type="domain" description="ABC transporter" evidence="8">
    <location>
        <begin position="3"/>
        <end position="237"/>
    </location>
</feature>
<evidence type="ECO:0000313" key="9">
    <source>
        <dbReference type="EMBL" id="SHN63812.1"/>
    </source>
</evidence>
<dbReference type="SUPFAM" id="SSF52540">
    <property type="entry name" value="P-loop containing nucleoside triphosphate hydrolases"/>
    <property type="match status" value="1"/>
</dbReference>
<dbReference type="EC" id="7.6.2.11" evidence="7"/>
<organism evidence="9 10">
    <name type="scientific">Fervidobacterium gondwanense DSM 13020</name>
    <dbReference type="NCBI Taxonomy" id="1121883"/>
    <lineage>
        <taxon>Bacteria</taxon>
        <taxon>Thermotogati</taxon>
        <taxon>Thermotogota</taxon>
        <taxon>Thermotogae</taxon>
        <taxon>Thermotogales</taxon>
        <taxon>Fervidobacteriaceae</taxon>
        <taxon>Fervidobacterium</taxon>
    </lineage>
</organism>
<dbReference type="InterPro" id="IPR017871">
    <property type="entry name" value="ABC_transporter-like_CS"/>
</dbReference>
<evidence type="ECO:0000256" key="7">
    <source>
        <dbReference type="RuleBase" id="RU364083"/>
    </source>
</evidence>
<dbReference type="GO" id="GO:0015417">
    <property type="term" value="F:ABC-type polyamine transporter activity"/>
    <property type="evidence" value="ECO:0007669"/>
    <property type="project" value="UniProtKB-EC"/>
</dbReference>
<keyword evidence="5 7" id="KW-1278">Translocase</keyword>
<dbReference type="InterPro" id="IPR005893">
    <property type="entry name" value="PotA-like"/>
</dbReference>
<dbReference type="InterPro" id="IPR013611">
    <property type="entry name" value="Transp-assoc_OB_typ2"/>
</dbReference>
<evidence type="ECO:0000259" key="8">
    <source>
        <dbReference type="PROSITE" id="PS50893"/>
    </source>
</evidence>
<gene>
    <name evidence="7" type="primary">potA</name>
    <name evidence="9" type="ORF">SAMN02745226_01383</name>
</gene>
<dbReference type="PROSITE" id="PS00211">
    <property type="entry name" value="ABC_TRANSPORTER_1"/>
    <property type="match status" value="1"/>
</dbReference>
<comment type="similarity">
    <text evidence="7">Belongs to the ABC transporter superfamily. Spermidine/putrescine importer (TC 3.A.1.11.1) family.</text>
</comment>
<dbReference type="PROSITE" id="PS50893">
    <property type="entry name" value="ABC_TRANSPORTER_2"/>
    <property type="match status" value="1"/>
</dbReference>
<dbReference type="Gene3D" id="3.40.50.300">
    <property type="entry name" value="P-loop containing nucleotide triphosphate hydrolases"/>
    <property type="match status" value="1"/>
</dbReference>
<keyword evidence="2 7" id="KW-1003">Cell membrane</keyword>
<evidence type="ECO:0000256" key="6">
    <source>
        <dbReference type="ARBA" id="ARBA00023136"/>
    </source>
</evidence>
<dbReference type="InterPro" id="IPR050093">
    <property type="entry name" value="ABC_SmlMolc_Importer"/>
</dbReference>
<dbReference type="EMBL" id="FRDJ01000007">
    <property type="protein sequence ID" value="SHN63812.1"/>
    <property type="molecule type" value="Genomic_DNA"/>
</dbReference>
<dbReference type="Pfam" id="PF00005">
    <property type="entry name" value="ABC_tran"/>
    <property type="match status" value="1"/>
</dbReference>
<dbReference type="PANTHER" id="PTHR42781">
    <property type="entry name" value="SPERMIDINE/PUTRESCINE IMPORT ATP-BINDING PROTEIN POTA"/>
    <property type="match status" value="1"/>
</dbReference>
<evidence type="ECO:0000256" key="1">
    <source>
        <dbReference type="ARBA" id="ARBA00022448"/>
    </source>
</evidence>